<keyword evidence="4" id="KW-0804">Transcription</keyword>
<gene>
    <name evidence="7" type="ORF">A2U01_0018117</name>
</gene>
<evidence type="ECO:0000256" key="4">
    <source>
        <dbReference type="ARBA" id="ARBA00023163"/>
    </source>
</evidence>
<dbReference type="SUPFAM" id="SSF101936">
    <property type="entry name" value="DNA-binding pseudobarrel domain"/>
    <property type="match status" value="1"/>
</dbReference>
<keyword evidence="3" id="KW-0238">DNA-binding</keyword>
<name>A0A392NEZ1_9FABA</name>
<dbReference type="Proteomes" id="UP000265520">
    <property type="component" value="Unassembled WGS sequence"/>
</dbReference>
<keyword evidence="8" id="KW-1185">Reference proteome</keyword>
<dbReference type="GO" id="GO:0003677">
    <property type="term" value="F:DNA binding"/>
    <property type="evidence" value="ECO:0007669"/>
    <property type="project" value="UniProtKB-KW"/>
</dbReference>
<dbReference type="Gene3D" id="2.40.330.10">
    <property type="entry name" value="DNA-binding pseudobarrel domain"/>
    <property type="match status" value="1"/>
</dbReference>
<keyword evidence="5" id="KW-0539">Nucleus</keyword>
<proteinExistence type="predicted"/>
<dbReference type="AlphaFoldDB" id="A0A392NEZ1"/>
<feature type="non-terminal residue" evidence="7">
    <location>
        <position position="1"/>
    </location>
</feature>
<keyword evidence="6" id="KW-1133">Transmembrane helix</keyword>
<comment type="caution">
    <text evidence="7">The sequence shown here is derived from an EMBL/GenBank/DDBJ whole genome shotgun (WGS) entry which is preliminary data.</text>
</comment>
<dbReference type="InterPro" id="IPR015300">
    <property type="entry name" value="DNA-bd_pseudobarrel_sf"/>
</dbReference>
<keyword evidence="7" id="KW-0547">Nucleotide-binding</keyword>
<evidence type="ECO:0000256" key="5">
    <source>
        <dbReference type="ARBA" id="ARBA00023242"/>
    </source>
</evidence>
<keyword evidence="6" id="KW-0472">Membrane</keyword>
<evidence type="ECO:0000256" key="1">
    <source>
        <dbReference type="ARBA" id="ARBA00004123"/>
    </source>
</evidence>
<protein>
    <submittedName>
        <fullName evidence="7">ATP-dependent DNA helicase PIF1</fullName>
    </submittedName>
</protein>
<sequence length="86" mass="10156">AMIKRRAMSEVMLPKMFYDDFGDEVSRIAILFDSRENQFEVLVDKINENVYFTRGWTARDFYDIRVGAWLLLMYTGMGQFGLIVQD</sequence>
<organism evidence="7 8">
    <name type="scientific">Trifolium medium</name>
    <dbReference type="NCBI Taxonomy" id="97028"/>
    <lineage>
        <taxon>Eukaryota</taxon>
        <taxon>Viridiplantae</taxon>
        <taxon>Streptophyta</taxon>
        <taxon>Embryophyta</taxon>
        <taxon>Tracheophyta</taxon>
        <taxon>Spermatophyta</taxon>
        <taxon>Magnoliopsida</taxon>
        <taxon>eudicotyledons</taxon>
        <taxon>Gunneridae</taxon>
        <taxon>Pentapetalae</taxon>
        <taxon>rosids</taxon>
        <taxon>fabids</taxon>
        <taxon>Fabales</taxon>
        <taxon>Fabaceae</taxon>
        <taxon>Papilionoideae</taxon>
        <taxon>50 kb inversion clade</taxon>
        <taxon>NPAAA clade</taxon>
        <taxon>Hologalegina</taxon>
        <taxon>IRL clade</taxon>
        <taxon>Trifolieae</taxon>
        <taxon>Trifolium</taxon>
    </lineage>
</organism>
<dbReference type="EMBL" id="LXQA010034141">
    <property type="protein sequence ID" value="MCH97124.1"/>
    <property type="molecule type" value="Genomic_DNA"/>
</dbReference>
<evidence type="ECO:0000256" key="6">
    <source>
        <dbReference type="SAM" id="Phobius"/>
    </source>
</evidence>
<evidence type="ECO:0000313" key="7">
    <source>
        <dbReference type="EMBL" id="MCH97124.1"/>
    </source>
</evidence>
<dbReference type="GO" id="GO:0005634">
    <property type="term" value="C:nucleus"/>
    <property type="evidence" value="ECO:0007669"/>
    <property type="project" value="UniProtKB-SubCell"/>
</dbReference>
<evidence type="ECO:0000313" key="8">
    <source>
        <dbReference type="Proteomes" id="UP000265520"/>
    </source>
</evidence>
<keyword evidence="6" id="KW-0812">Transmembrane</keyword>
<reference evidence="7 8" key="1">
    <citation type="journal article" date="2018" name="Front. Plant Sci.">
        <title>Red Clover (Trifolium pratense) and Zigzag Clover (T. medium) - A Picture of Genomic Similarities and Differences.</title>
        <authorList>
            <person name="Dluhosova J."/>
            <person name="Istvanek J."/>
            <person name="Nedelnik J."/>
            <person name="Repkova J."/>
        </authorList>
    </citation>
    <scope>NUCLEOTIDE SEQUENCE [LARGE SCALE GENOMIC DNA]</scope>
    <source>
        <strain evidence="8">cv. 10/8</strain>
        <tissue evidence="7">Leaf</tissue>
    </source>
</reference>
<comment type="subcellular location">
    <subcellularLocation>
        <location evidence="1">Nucleus</location>
    </subcellularLocation>
</comment>
<keyword evidence="7" id="KW-0378">Hydrolase</keyword>
<keyword evidence="7" id="KW-0347">Helicase</keyword>
<evidence type="ECO:0000256" key="2">
    <source>
        <dbReference type="ARBA" id="ARBA00023015"/>
    </source>
</evidence>
<evidence type="ECO:0000256" key="3">
    <source>
        <dbReference type="ARBA" id="ARBA00023125"/>
    </source>
</evidence>
<keyword evidence="2" id="KW-0805">Transcription regulation</keyword>
<feature type="transmembrane region" description="Helical" evidence="6">
    <location>
        <begin position="66"/>
        <end position="84"/>
    </location>
</feature>
<accession>A0A392NEZ1</accession>
<dbReference type="GO" id="GO:0004386">
    <property type="term" value="F:helicase activity"/>
    <property type="evidence" value="ECO:0007669"/>
    <property type="project" value="UniProtKB-KW"/>
</dbReference>
<keyword evidence="7" id="KW-0067">ATP-binding</keyword>